<feature type="region of interest" description="Disordered" evidence="1">
    <location>
        <begin position="75"/>
        <end position="107"/>
    </location>
</feature>
<evidence type="ECO:0000313" key="4">
    <source>
        <dbReference type="Proteomes" id="UP000246740"/>
    </source>
</evidence>
<keyword evidence="2" id="KW-0732">Signal</keyword>
<name>A0A317XH52_9BASI</name>
<evidence type="ECO:0000256" key="2">
    <source>
        <dbReference type="SAM" id="SignalP"/>
    </source>
</evidence>
<dbReference type="Proteomes" id="UP000246740">
    <property type="component" value="Unassembled WGS sequence"/>
</dbReference>
<protein>
    <recommendedName>
        <fullName evidence="5">Secreted protein</fullName>
    </recommendedName>
</protein>
<sequence>MILGFHLRIHALSCLFCLPMPLSCRNSVLPASSRTPQVATSAWSYRSATFWSRQDRHRRYATHKRQRPFLMLLRPTRLPRPGNTGRKIPRKTLHPIRTLPVRDRTRD</sequence>
<keyword evidence="4" id="KW-1185">Reference proteome</keyword>
<feature type="signal peptide" evidence="2">
    <location>
        <begin position="1"/>
        <end position="24"/>
    </location>
</feature>
<proteinExistence type="predicted"/>
<gene>
    <name evidence="3" type="ORF">BCV70DRAFT_48014</name>
</gene>
<dbReference type="InParanoid" id="A0A317XH52"/>
<evidence type="ECO:0008006" key="5">
    <source>
        <dbReference type="Google" id="ProtNLM"/>
    </source>
</evidence>
<organism evidence="3 4">
    <name type="scientific">Testicularia cyperi</name>
    <dbReference type="NCBI Taxonomy" id="1882483"/>
    <lineage>
        <taxon>Eukaryota</taxon>
        <taxon>Fungi</taxon>
        <taxon>Dikarya</taxon>
        <taxon>Basidiomycota</taxon>
        <taxon>Ustilaginomycotina</taxon>
        <taxon>Ustilaginomycetes</taxon>
        <taxon>Ustilaginales</taxon>
        <taxon>Anthracoideaceae</taxon>
        <taxon>Testicularia</taxon>
    </lineage>
</organism>
<reference evidence="3 4" key="1">
    <citation type="journal article" date="2018" name="Mol. Biol. Evol.">
        <title>Broad Genomic Sampling Reveals a Smut Pathogenic Ancestry of the Fungal Clade Ustilaginomycotina.</title>
        <authorList>
            <person name="Kijpornyongpan T."/>
            <person name="Mondo S.J."/>
            <person name="Barry K."/>
            <person name="Sandor L."/>
            <person name="Lee J."/>
            <person name="Lipzen A."/>
            <person name="Pangilinan J."/>
            <person name="LaButti K."/>
            <person name="Hainaut M."/>
            <person name="Henrissat B."/>
            <person name="Grigoriev I.V."/>
            <person name="Spatafora J.W."/>
            <person name="Aime M.C."/>
        </authorList>
    </citation>
    <scope>NUCLEOTIDE SEQUENCE [LARGE SCALE GENOMIC DNA]</scope>
    <source>
        <strain evidence="3 4">MCA 3645</strain>
    </source>
</reference>
<evidence type="ECO:0000313" key="3">
    <source>
        <dbReference type="EMBL" id="PWY97603.1"/>
    </source>
</evidence>
<dbReference type="AlphaFoldDB" id="A0A317XH52"/>
<evidence type="ECO:0000256" key="1">
    <source>
        <dbReference type="SAM" id="MobiDB-lite"/>
    </source>
</evidence>
<feature type="chain" id="PRO_5016341977" description="Secreted protein" evidence="2">
    <location>
        <begin position="25"/>
        <end position="107"/>
    </location>
</feature>
<accession>A0A317XH52</accession>
<dbReference type="EMBL" id="KZ819204">
    <property type="protein sequence ID" value="PWY97603.1"/>
    <property type="molecule type" value="Genomic_DNA"/>
</dbReference>